<organism evidence="2 3">
    <name type="scientific">Kingdonia uniflora</name>
    <dbReference type="NCBI Taxonomy" id="39325"/>
    <lineage>
        <taxon>Eukaryota</taxon>
        <taxon>Viridiplantae</taxon>
        <taxon>Streptophyta</taxon>
        <taxon>Embryophyta</taxon>
        <taxon>Tracheophyta</taxon>
        <taxon>Spermatophyta</taxon>
        <taxon>Magnoliopsida</taxon>
        <taxon>Ranunculales</taxon>
        <taxon>Circaeasteraceae</taxon>
        <taxon>Kingdonia</taxon>
    </lineage>
</organism>
<dbReference type="GO" id="GO:0019888">
    <property type="term" value="F:protein phosphatase regulator activity"/>
    <property type="evidence" value="ECO:0007669"/>
    <property type="project" value="TreeGrafter"/>
</dbReference>
<dbReference type="AlphaFoldDB" id="A0A7J7NGI1"/>
<dbReference type="SUPFAM" id="SSF48371">
    <property type="entry name" value="ARM repeat"/>
    <property type="match status" value="1"/>
</dbReference>
<dbReference type="EMBL" id="JACGCM010000811">
    <property type="protein sequence ID" value="KAF6166092.1"/>
    <property type="molecule type" value="Genomic_DNA"/>
</dbReference>
<gene>
    <name evidence="2" type="ORF">GIB67_023802</name>
</gene>
<dbReference type="InterPro" id="IPR007587">
    <property type="entry name" value="SAPS"/>
</dbReference>
<sequence>MFWRMAGLSTVSPVEAILDKDNFSLEELLDDDEIIQECKALNGRLINFLRERAQMEQLLRYIVDEASEDAEKRRTFKLPFISCEIFTCEVDIILKTLVEDEEASCHIPDVAEDSSFYELCSKCGGLEKAQTFVNGIVEDYGKEFGELFVALWRGKGFYGEGVLWNGGAKDDLELTLSAHQQIVRQLVDLIGITSIMEVLIRLIGAEEHMYSNYLDAMQWLEETDVLEMILDKFGSSDLPEVHANAAETLCAITRYVPPGLASVISSPSFVGRIFSQALEDSRPKSVLVHSLSVCISLLDPKRLTSGPYHVYRGQVTQVPLITANPEIVGGMLESIVVQDT</sequence>
<dbReference type="Pfam" id="PF04499">
    <property type="entry name" value="SAPS"/>
    <property type="match status" value="1"/>
</dbReference>
<reference evidence="2 3" key="1">
    <citation type="journal article" date="2020" name="IScience">
        <title>Genome Sequencing of the Endangered Kingdonia uniflora (Circaeasteraceae, Ranunculales) Reveals Potential Mechanisms of Evolutionary Specialization.</title>
        <authorList>
            <person name="Sun Y."/>
            <person name="Deng T."/>
            <person name="Zhang A."/>
            <person name="Moore M.J."/>
            <person name="Landis J.B."/>
            <person name="Lin N."/>
            <person name="Zhang H."/>
            <person name="Zhang X."/>
            <person name="Huang J."/>
            <person name="Zhang X."/>
            <person name="Sun H."/>
            <person name="Wang H."/>
        </authorList>
    </citation>
    <scope>NUCLEOTIDE SEQUENCE [LARGE SCALE GENOMIC DNA]</scope>
    <source>
        <strain evidence="2">TB1705</strain>
        <tissue evidence="2">Leaf</tissue>
    </source>
</reference>
<proteinExistence type="inferred from homology"/>
<dbReference type="OrthoDB" id="295029at2759"/>
<comment type="similarity">
    <text evidence="1">Belongs to the SAPS family.</text>
</comment>
<evidence type="ECO:0000313" key="3">
    <source>
        <dbReference type="Proteomes" id="UP000541444"/>
    </source>
</evidence>
<name>A0A7J7NGI1_9MAGN</name>
<protein>
    <recommendedName>
        <fullName evidence="4">SIT4 phosphatase-associated family protein</fullName>
    </recommendedName>
</protein>
<evidence type="ECO:0000313" key="2">
    <source>
        <dbReference type="EMBL" id="KAF6166092.1"/>
    </source>
</evidence>
<dbReference type="PANTHER" id="PTHR12634:SF37">
    <property type="entry name" value="SIT4 PHOSPHATASE-ASSOCIATED FAMILY PROTEIN"/>
    <property type="match status" value="1"/>
</dbReference>
<dbReference type="GO" id="GO:0019903">
    <property type="term" value="F:protein phosphatase binding"/>
    <property type="evidence" value="ECO:0007669"/>
    <property type="project" value="InterPro"/>
</dbReference>
<dbReference type="PANTHER" id="PTHR12634">
    <property type="entry name" value="SIT4 YEAST -ASSOCIATING PROTEIN-RELATED"/>
    <property type="match status" value="1"/>
</dbReference>
<comment type="caution">
    <text evidence="2">The sequence shown here is derived from an EMBL/GenBank/DDBJ whole genome shotgun (WGS) entry which is preliminary data.</text>
</comment>
<evidence type="ECO:0000256" key="1">
    <source>
        <dbReference type="ARBA" id="ARBA00006180"/>
    </source>
</evidence>
<dbReference type="Proteomes" id="UP000541444">
    <property type="component" value="Unassembled WGS sequence"/>
</dbReference>
<accession>A0A7J7NGI1</accession>
<dbReference type="InterPro" id="IPR016024">
    <property type="entry name" value="ARM-type_fold"/>
</dbReference>
<evidence type="ECO:0008006" key="4">
    <source>
        <dbReference type="Google" id="ProtNLM"/>
    </source>
</evidence>
<keyword evidence="3" id="KW-1185">Reference proteome</keyword>